<feature type="transmembrane region" description="Helical" evidence="8">
    <location>
        <begin position="131"/>
        <end position="152"/>
    </location>
</feature>
<feature type="transmembrane region" description="Helical" evidence="8">
    <location>
        <begin position="15"/>
        <end position="35"/>
    </location>
</feature>
<evidence type="ECO:0000256" key="3">
    <source>
        <dbReference type="ARBA" id="ARBA00022448"/>
    </source>
</evidence>
<keyword evidence="4" id="KW-1003">Cell membrane</keyword>
<accession>A0ABX4MWZ4</accession>
<feature type="transmembrane region" description="Helical" evidence="8">
    <location>
        <begin position="229"/>
        <end position="254"/>
    </location>
</feature>
<feature type="transmembrane region" description="Helical" evidence="8">
    <location>
        <begin position="158"/>
        <end position="184"/>
    </location>
</feature>
<dbReference type="Pfam" id="PF01758">
    <property type="entry name" value="SBF"/>
    <property type="match status" value="1"/>
</dbReference>
<dbReference type="EMBL" id="PGEY01000001">
    <property type="protein sequence ID" value="PJJ43843.1"/>
    <property type="molecule type" value="Genomic_DNA"/>
</dbReference>
<evidence type="ECO:0000256" key="7">
    <source>
        <dbReference type="ARBA" id="ARBA00023136"/>
    </source>
</evidence>
<organism evidence="9 10">
    <name type="scientific">Glutamicibacter mysorens</name>
    <dbReference type="NCBI Taxonomy" id="257984"/>
    <lineage>
        <taxon>Bacteria</taxon>
        <taxon>Bacillati</taxon>
        <taxon>Actinomycetota</taxon>
        <taxon>Actinomycetes</taxon>
        <taxon>Micrococcales</taxon>
        <taxon>Micrococcaceae</taxon>
        <taxon>Glutamicibacter</taxon>
    </lineage>
</organism>
<keyword evidence="10" id="KW-1185">Reference proteome</keyword>
<dbReference type="Proteomes" id="UP000229263">
    <property type="component" value="Unassembled WGS sequence"/>
</dbReference>
<comment type="subcellular location">
    <subcellularLocation>
        <location evidence="1">Cell membrane</location>
        <topology evidence="1">Multi-pass membrane protein</topology>
    </subcellularLocation>
</comment>
<name>A0ABX4MWZ4_9MICC</name>
<evidence type="ECO:0000256" key="2">
    <source>
        <dbReference type="ARBA" id="ARBA00010110"/>
    </source>
</evidence>
<dbReference type="PANTHER" id="PTHR43057">
    <property type="entry name" value="ARSENITE EFFLUX TRANSPORTER"/>
    <property type="match status" value="1"/>
</dbReference>
<dbReference type="PANTHER" id="PTHR43057:SF1">
    <property type="entry name" value="ARSENICAL-RESISTANCE PROTEIN 3"/>
    <property type="match status" value="1"/>
</dbReference>
<evidence type="ECO:0000256" key="6">
    <source>
        <dbReference type="ARBA" id="ARBA00022989"/>
    </source>
</evidence>
<feature type="transmembrane region" description="Helical" evidence="8">
    <location>
        <begin position="101"/>
        <end position="124"/>
    </location>
</feature>
<keyword evidence="7 8" id="KW-0472">Membrane</keyword>
<evidence type="ECO:0000313" key="10">
    <source>
        <dbReference type="Proteomes" id="UP000229263"/>
    </source>
</evidence>
<feature type="transmembrane region" description="Helical" evidence="8">
    <location>
        <begin position="41"/>
        <end position="60"/>
    </location>
</feature>
<feature type="transmembrane region" description="Helical" evidence="8">
    <location>
        <begin position="72"/>
        <end position="95"/>
    </location>
</feature>
<feature type="transmembrane region" description="Helical" evidence="8">
    <location>
        <begin position="204"/>
        <end position="223"/>
    </location>
</feature>
<keyword evidence="5 8" id="KW-0812">Transmembrane</keyword>
<evidence type="ECO:0000256" key="5">
    <source>
        <dbReference type="ARBA" id="ARBA00022692"/>
    </source>
</evidence>
<dbReference type="InterPro" id="IPR002657">
    <property type="entry name" value="BilAc:Na_symport/Acr3"/>
</dbReference>
<sequence>MKTWPGNAWMQAHQIALYLTAIAAGCVFGLVLPSASKALEFTVNPILGLLLYATFLSMPLTRLPQAFRDIRFMGALCTINFVVVPIVAFGLSRLVAGEQPLLFGVLLVLLAPCIDYVIVFTGLAGGDSQRLLAATPLLLILQMVLVPAYLYLFAGPSAISMIVPGPFLMALLGLITLPLLAAALTQALSTRFARMECIGDWADYLMVPLMMGTLFCVVGSQIYTVQSSFAQLALGILVFVLFIGLMNILGYSAGKLFQLPMASLRAATFSGVTRNSLVVLPLALALPAELELASAVVVSQTLVELLGMLVMVRFTPKQSTTLQSKL</sequence>
<evidence type="ECO:0000256" key="4">
    <source>
        <dbReference type="ARBA" id="ARBA00022475"/>
    </source>
</evidence>
<gene>
    <name evidence="9" type="ORF">ATK23_1050</name>
</gene>
<protein>
    <submittedName>
        <fullName evidence="9">ACR3 family arsenite efflux pump ArsB</fullName>
    </submittedName>
</protein>
<evidence type="ECO:0000313" key="9">
    <source>
        <dbReference type="EMBL" id="PJJ43843.1"/>
    </source>
</evidence>
<reference evidence="9 10" key="1">
    <citation type="submission" date="2017-11" db="EMBL/GenBank/DDBJ databases">
        <title>Sequencing the genomes of 1000 actinobacteria strains.</title>
        <authorList>
            <person name="Klenk H.-P."/>
        </authorList>
    </citation>
    <scope>NUCLEOTIDE SEQUENCE [LARGE SCALE GENOMIC DNA]</scope>
    <source>
        <strain evidence="9 10">DSM 12798</strain>
    </source>
</reference>
<evidence type="ECO:0000256" key="1">
    <source>
        <dbReference type="ARBA" id="ARBA00004651"/>
    </source>
</evidence>
<dbReference type="InterPro" id="IPR038770">
    <property type="entry name" value="Na+/solute_symporter_sf"/>
</dbReference>
<evidence type="ECO:0000256" key="8">
    <source>
        <dbReference type="SAM" id="Phobius"/>
    </source>
</evidence>
<dbReference type="RefSeq" id="WP_066138329.1">
    <property type="nucleotide sequence ID" value="NZ_PGEY01000001.1"/>
</dbReference>
<dbReference type="InterPro" id="IPR004706">
    <property type="entry name" value="Arsenical-R_Acr3"/>
</dbReference>
<keyword evidence="3" id="KW-0813">Transport</keyword>
<keyword evidence="6 8" id="KW-1133">Transmembrane helix</keyword>
<dbReference type="Gene3D" id="1.20.1530.20">
    <property type="match status" value="1"/>
</dbReference>
<comment type="similarity">
    <text evidence="2">Belongs to the arsenical resistance-3 (ACR3) (TC 2.A.59) family.</text>
</comment>
<comment type="caution">
    <text evidence="9">The sequence shown here is derived from an EMBL/GenBank/DDBJ whole genome shotgun (WGS) entry which is preliminary data.</text>
</comment>
<dbReference type="PROSITE" id="PS51257">
    <property type="entry name" value="PROKAR_LIPOPROTEIN"/>
    <property type="match status" value="1"/>
</dbReference>
<proteinExistence type="inferred from homology"/>